<keyword evidence="4" id="KW-0446">Lipid-binding</keyword>
<dbReference type="OrthoDB" id="67700at2759"/>
<accession>A0A0D2WHS3</accession>
<evidence type="ECO:0000256" key="5">
    <source>
        <dbReference type="ARBA" id="ARBA00023136"/>
    </source>
</evidence>
<feature type="domain" description="SMP-LTD" evidence="6">
    <location>
        <begin position="1"/>
        <end position="202"/>
    </location>
</feature>
<keyword evidence="2" id="KW-0813">Transport</keyword>
<gene>
    <name evidence="7" type="ORF">CAOG_009334</name>
</gene>
<dbReference type="PANTHER" id="PTHR46980">
    <property type="entry name" value="TRICALBIN-1-RELATED"/>
    <property type="match status" value="1"/>
</dbReference>
<dbReference type="GO" id="GO:0016020">
    <property type="term" value="C:membrane"/>
    <property type="evidence" value="ECO:0007669"/>
    <property type="project" value="UniProtKB-SubCell"/>
</dbReference>
<dbReference type="PANTHER" id="PTHR46980:SF2">
    <property type="entry name" value="TRICALBIN-1-RELATED"/>
    <property type="match status" value="1"/>
</dbReference>
<dbReference type="GO" id="GO:0006869">
    <property type="term" value="P:lipid transport"/>
    <property type="evidence" value="ECO:0007669"/>
    <property type="project" value="UniProtKB-KW"/>
</dbReference>
<dbReference type="Proteomes" id="UP000008743">
    <property type="component" value="Unassembled WGS sequence"/>
</dbReference>
<reference evidence="8" key="1">
    <citation type="submission" date="2011-02" db="EMBL/GenBank/DDBJ databases">
        <title>The Genome Sequence of Capsaspora owczarzaki ATCC 30864.</title>
        <authorList>
            <person name="Russ C."/>
            <person name="Cuomo C."/>
            <person name="Burger G."/>
            <person name="Gray M.W."/>
            <person name="Holland P.W.H."/>
            <person name="King N."/>
            <person name="Lang F.B.F."/>
            <person name="Roger A.J."/>
            <person name="Ruiz-Trillo I."/>
            <person name="Young S.K."/>
            <person name="Zeng Q."/>
            <person name="Gargeya S."/>
            <person name="Alvarado L."/>
            <person name="Berlin A."/>
            <person name="Chapman S.B."/>
            <person name="Chen Z."/>
            <person name="Freedman E."/>
            <person name="Gellesch M."/>
            <person name="Goldberg J."/>
            <person name="Griggs A."/>
            <person name="Gujja S."/>
            <person name="Heilman E."/>
            <person name="Heiman D."/>
            <person name="Howarth C."/>
            <person name="Mehta T."/>
            <person name="Neiman D."/>
            <person name="Pearson M."/>
            <person name="Roberts A."/>
            <person name="Saif S."/>
            <person name="Shea T."/>
            <person name="Shenoy N."/>
            <person name="Sisk P."/>
            <person name="Stolte C."/>
            <person name="Sykes S."/>
            <person name="White J."/>
            <person name="Yandava C."/>
            <person name="Haas B."/>
            <person name="Nusbaum C."/>
            <person name="Birren B."/>
        </authorList>
    </citation>
    <scope>NUCLEOTIDE SEQUENCE</scope>
    <source>
        <strain evidence="8">ATCC 30864</strain>
    </source>
</reference>
<dbReference type="InterPro" id="IPR035892">
    <property type="entry name" value="C2_domain_sf"/>
</dbReference>
<evidence type="ECO:0000256" key="3">
    <source>
        <dbReference type="ARBA" id="ARBA00023055"/>
    </source>
</evidence>
<evidence type="ECO:0000256" key="1">
    <source>
        <dbReference type="ARBA" id="ARBA00004370"/>
    </source>
</evidence>
<organism evidence="7 8">
    <name type="scientific">Capsaspora owczarzaki (strain ATCC 30864)</name>
    <dbReference type="NCBI Taxonomy" id="595528"/>
    <lineage>
        <taxon>Eukaryota</taxon>
        <taxon>Filasterea</taxon>
        <taxon>Capsaspora</taxon>
    </lineage>
</organism>
<dbReference type="PROSITE" id="PS51847">
    <property type="entry name" value="SMP"/>
    <property type="match status" value="1"/>
</dbReference>
<keyword evidence="5" id="KW-0472">Membrane</keyword>
<comment type="subcellular location">
    <subcellularLocation>
        <location evidence="1">Membrane</location>
    </subcellularLocation>
</comment>
<evidence type="ECO:0000259" key="6">
    <source>
        <dbReference type="PROSITE" id="PS51847"/>
    </source>
</evidence>
<sequence>MAPYIRTVRVLAARQIAAQKASSSEEEEVAATEEGATGLVTSISSAANILMMAKKRASKRGSASAAADDPYARPSPGYQQRLSTSDRIIADVELGFQAPLAKIVVSIKLGGKFIGLTLPVQLKEIDFAGTMRTNVKLIDQFPHLDSITFGFLNMPRVRFAIQPLKTIDIMDVPKLSEWLYGMVEDALRTSVVDPHNITINLNSNKANALMFFSDIYKLSTALYVVRVSRITNSTPPPLTPSGTKQASSVAVIDRSTEEGVGGGGSVPAGGPPKLVRQFTLDTITPTKANAPVAIQPGAAMPDSSAEGTLDLYCTVKIGDDKRRTEVLRVACARTPQGVSPTNVASNNFDTPFVFLTSQPEFDTMTLTVRRKRKLKNETLGCKELALYSLDDATGKHNV</sequence>
<evidence type="ECO:0000256" key="4">
    <source>
        <dbReference type="ARBA" id="ARBA00023121"/>
    </source>
</evidence>
<dbReference type="CDD" id="cd00030">
    <property type="entry name" value="C2"/>
    <property type="match status" value="1"/>
</dbReference>
<dbReference type="Gene3D" id="2.60.40.150">
    <property type="entry name" value="C2 domain"/>
    <property type="match status" value="1"/>
</dbReference>
<dbReference type="EMBL" id="KE346360">
    <property type="protein sequence ID" value="KJE89215.1"/>
    <property type="molecule type" value="Genomic_DNA"/>
</dbReference>
<dbReference type="InterPro" id="IPR031468">
    <property type="entry name" value="SMP_LBD"/>
</dbReference>
<keyword evidence="3" id="KW-0445">Lipid transport</keyword>
<evidence type="ECO:0000313" key="8">
    <source>
        <dbReference type="Proteomes" id="UP000008743"/>
    </source>
</evidence>
<proteinExistence type="predicted"/>
<dbReference type="PhylomeDB" id="A0A0D2WHS3"/>
<dbReference type="Pfam" id="PF25669">
    <property type="entry name" value="SMP_MUG190-like"/>
    <property type="match status" value="1"/>
</dbReference>
<evidence type="ECO:0000313" key="7">
    <source>
        <dbReference type="EMBL" id="KJE89215.1"/>
    </source>
</evidence>
<name>A0A0D2WHS3_CAPO3</name>
<keyword evidence="8" id="KW-1185">Reference proteome</keyword>
<dbReference type="AlphaFoldDB" id="A0A0D2WHS3"/>
<dbReference type="STRING" id="595528.A0A0D2WHS3"/>
<dbReference type="GO" id="GO:0008289">
    <property type="term" value="F:lipid binding"/>
    <property type="evidence" value="ECO:0007669"/>
    <property type="project" value="UniProtKB-KW"/>
</dbReference>
<protein>
    <recommendedName>
        <fullName evidence="6">SMP-LTD domain-containing protein</fullName>
    </recommendedName>
</protein>
<evidence type="ECO:0000256" key="2">
    <source>
        <dbReference type="ARBA" id="ARBA00022448"/>
    </source>
</evidence>
<dbReference type="InterPro" id="IPR052455">
    <property type="entry name" value="Tricalbin_domain"/>
</dbReference>
<dbReference type="InParanoid" id="A0A0D2WHS3"/>